<keyword evidence="2" id="KW-1185">Reference proteome</keyword>
<evidence type="ECO:0000313" key="1">
    <source>
        <dbReference type="EMBL" id="MPC54498.1"/>
    </source>
</evidence>
<comment type="caution">
    <text evidence="1">The sequence shown here is derived from an EMBL/GenBank/DDBJ whole genome shotgun (WGS) entry which is preliminary data.</text>
</comment>
<dbReference type="EMBL" id="VSRR010012399">
    <property type="protein sequence ID" value="MPC54498.1"/>
    <property type="molecule type" value="Genomic_DNA"/>
</dbReference>
<name>A0A5B7GBJ5_PORTR</name>
<evidence type="ECO:0000313" key="2">
    <source>
        <dbReference type="Proteomes" id="UP000324222"/>
    </source>
</evidence>
<protein>
    <submittedName>
        <fullName evidence="1">Uncharacterized protein</fullName>
    </submittedName>
</protein>
<proteinExistence type="predicted"/>
<dbReference type="AlphaFoldDB" id="A0A5B7GBJ5"/>
<sequence>MIHLCFYSLLAWFCLVLVGVIVKSGGIVEKVVSVGSSRRFYTFLFTSQVRSVIASVKGTLSELQSLNRYPSDTF</sequence>
<reference evidence="1 2" key="1">
    <citation type="submission" date="2019-05" db="EMBL/GenBank/DDBJ databases">
        <title>Another draft genome of Portunus trituberculatus and its Hox gene families provides insights of decapod evolution.</title>
        <authorList>
            <person name="Jeong J.-H."/>
            <person name="Song I."/>
            <person name="Kim S."/>
            <person name="Choi T."/>
            <person name="Kim D."/>
            <person name="Ryu S."/>
            <person name="Kim W."/>
        </authorList>
    </citation>
    <scope>NUCLEOTIDE SEQUENCE [LARGE SCALE GENOMIC DNA]</scope>
    <source>
        <tissue evidence="1">Muscle</tissue>
    </source>
</reference>
<accession>A0A5B7GBJ5</accession>
<dbReference type="Proteomes" id="UP000324222">
    <property type="component" value="Unassembled WGS sequence"/>
</dbReference>
<gene>
    <name evidence="1" type="ORF">E2C01_048417</name>
</gene>
<organism evidence="1 2">
    <name type="scientific">Portunus trituberculatus</name>
    <name type="common">Swimming crab</name>
    <name type="synonym">Neptunus trituberculatus</name>
    <dbReference type="NCBI Taxonomy" id="210409"/>
    <lineage>
        <taxon>Eukaryota</taxon>
        <taxon>Metazoa</taxon>
        <taxon>Ecdysozoa</taxon>
        <taxon>Arthropoda</taxon>
        <taxon>Crustacea</taxon>
        <taxon>Multicrustacea</taxon>
        <taxon>Malacostraca</taxon>
        <taxon>Eumalacostraca</taxon>
        <taxon>Eucarida</taxon>
        <taxon>Decapoda</taxon>
        <taxon>Pleocyemata</taxon>
        <taxon>Brachyura</taxon>
        <taxon>Eubrachyura</taxon>
        <taxon>Portunoidea</taxon>
        <taxon>Portunidae</taxon>
        <taxon>Portuninae</taxon>
        <taxon>Portunus</taxon>
    </lineage>
</organism>